<comment type="similarity">
    <text evidence="1">Belongs to the ComF/GntX family.</text>
</comment>
<proteinExistence type="inferred from homology"/>
<dbReference type="EMBL" id="VDFG01001194">
    <property type="protein sequence ID" value="MBA4467197.1"/>
    <property type="molecule type" value="Genomic_DNA"/>
</dbReference>
<evidence type="ECO:0000313" key="2">
    <source>
        <dbReference type="EMBL" id="MBA4467197.1"/>
    </source>
</evidence>
<protein>
    <submittedName>
        <fullName evidence="2">ComF family protein</fullName>
    </submittedName>
</protein>
<gene>
    <name evidence="2" type="ORF">FHK98_18300</name>
</gene>
<dbReference type="InterPro" id="IPR029057">
    <property type="entry name" value="PRTase-like"/>
</dbReference>
<reference evidence="2 3" key="1">
    <citation type="journal article" date="2020" name="J. Appl. Phycol.">
        <title>Morphological changes and genome evolution in Raphidiopsis raciborskii CS-506 after 23 years in culture.</title>
        <authorList>
            <person name="Willis A."/>
            <person name="Bent S.J."/>
            <person name="Jameson I.D."/>
        </authorList>
    </citation>
    <scope>NUCLEOTIDE SEQUENCE [LARGE SCALE GENOMIC DNA]</scope>
    <source>
        <strain evidence="2 3">CS-506_A</strain>
    </source>
</reference>
<evidence type="ECO:0000256" key="1">
    <source>
        <dbReference type="ARBA" id="ARBA00008007"/>
    </source>
</evidence>
<dbReference type="PANTHER" id="PTHR47505:SF1">
    <property type="entry name" value="DNA UTILIZATION PROTEIN YHGH"/>
    <property type="match status" value="1"/>
</dbReference>
<dbReference type="PANTHER" id="PTHR47505">
    <property type="entry name" value="DNA UTILIZATION PROTEIN YHGH"/>
    <property type="match status" value="1"/>
</dbReference>
<sequence>MTMLKGLLNLFLQNTCPLCQRNTPNLFCPYCNQQLQKSCLHDPNCSWQPPIPLFAWGSYGGILKRAIMMMKYENRPEIALFLGQLLGGSWLLNSSCKYQAPVIVPIPLHPDKMKIRGFNQSELIARGFCDVTGLRLKPHGLMRIKHTQPQFGISADNRQNNLMGAFDLGKDFFNRYPNKPILLIDDIYTTGATANSAIHSLDAYGINVIGLATVAKAIKDDPQNI</sequence>
<organism evidence="2 3">
    <name type="scientific">Cylindrospermopsis raciborskii CS-506_A</name>
    <dbReference type="NCBI Taxonomy" id="2585140"/>
    <lineage>
        <taxon>Bacteria</taxon>
        <taxon>Bacillati</taxon>
        <taxon>Cyanobacteriota</taxon>
        <taxon>Cyanophyceae</taxon>
        <taxon>Nostocales</taxon>
        <taxon>Aphanizomenonaceae</taxon>
        <taxon>Cylindrospermopsis</taxon>
    </lineage>
</organism>
<dbReference type="InterPro" id="IPR000836">
    <property type="entry name" value="PRTase_dom"/>
</dbReference>
<dbReference type="Gene3D" id="3.40.50.2020">
    <property type="match status" value="1"/>
</dbReference>
<evidence type="ECO:0000313" key="3">
    <source>
        <dbReference type="Proteomes" id="UP000538075"/>
    </source>
</evidence>
<accession>A0A838WRH9</accession>
<dbReference type="Proteomes" id="UP000538075">
    <property type="component" value="Unassembled WGS sequence"/>
</dbReference>
<dbReference type="InterPro" id="IPR051910">
    <property type="entry name" value="ComF/GntX_DNA_util-trans"/>
</dbReference>
<dbReference type="SUPFAM" id="SSF53271">
    <property type="entry name" value="PRTase-like"/>
    <property type="match status" value="1"/>
</dbReference>
<dbReference type="AlphaFoldDB" id="A0A838WRH9"/>
<comment type="caution">
    <text evidence="2">The sequence shown here is derived from an EMBL/GenBank/DDBJ whole genome shotgun (WGS) entry which is preliminary data.</text>
</comment>
<name>A0A838WRH9_9CYAN</name>
<dbReference type="CDD" id="cd06223">
    <property type="entry name" value="PRTases_typeI"/>
    <property type="match status" value="1"/>
</dbReference>